<dbReference type="Proteomes" id="UP000046395">
    <property type="component" value="Unassembled WGS sequence"/>
</dbReference>
<protein>
    <submittedName>
        <fullName evidence="2">Uncharacterized protein</fullName>
    </submittedName>
</protein>
<reference evidence="2" key="1">
    <citation type="submission" date="2019-12" db="UniProtKB">
        <authorList>
            <consortium name="WormBaseParasite"/>
        </authorList>
    </citation>
    <scope>IDENTIFICATION</scope>
</reference>
<organism evidence="1 2">
    <name type="scientific">Trichuris muris</name>
    <name type="common">Mouse whipworm</name>
    <dbReference type="NCBI Taxonomy" id="70415"/>
    <lineage>
        <taxon>Eukaryota</taxon>
        <taxon>Metazoa</taxon>
        <taxon>Ecdysozoa</taxon>
        <taxon>Nematoda</taxon>
        <taxon>Enoplea</taxon>
        <taxon>Dorylaimia</taxon>
        <taxon>Trichinellida</taxon>
        <taxon>Trichuridae</taxon>
        <taxon>Trichuris</taxon>
    </lineage>
</organism>
<evidence type="ECO:0000313" key="2">
    <source>
        <dbReference type="WBParaSite" id="TMUE_3000011964.1"/>
    </source>
</evidence>
<accession>A0A5S6QXY0</accession>
<name>A0A5S6QXY0_TRIMR</name>
<proteinExistence type="predicted"/>
<dbReference type="AlphaFoldDB" id="A0A5S6QXY0"/>
<evidence type="ECO:0000313" key="1">
    <source>
        <dbReference type="Proteomes" id="UP000046395"/>
    </source>
</evidence>
<keyword evidence="1" id="KW-1185">Reference proteome</keyword>
<dbReference type="WBParaSite" id="TMUE_3000011964.1">
    <property type="protein sequence ID" value="TMUE_3000011964.1"/>
    <property type="gene ID" value="WBGene00289140"/>
</dbReference>
<sequence>MYNRDNQHSAVSLYLHGLPQMEKDECQKEPSSKENMSHTDSPFPEVDEYLSLMSKVLEAITLYKAEYKALEVRCGLLAAQLPPLVREVSALSLCNDRHYVMECSRPLMIRIGALTEQVNELSAMKMEVLAKINQAIIENRAQLTTVSLLLLFEITFGQQPYFAGYRNAALQQWRNGYGGEAKRTVPDTWPDVKKSDILLRFGKRMPDSVQRLPAEDFQNVLLRFGRSPMAMARYQW</sequence>